<protein>
    <submittedName>
        <fullName evidence="2">Uncharacterized protein</fullName>
    </submittedName>
</protein>
<feature type="compositionally biased region" description="Basic and acidic residues" evidence="1">
    <location>
        <begin position="30"/>
        <end position="41"/>
    </location>
</feature>
<evidence type="ECO:0000313" key="3">
    <source>
        <dbReference type="Proteomes" id="UP001174934"/>
    </source>
</evidence>
<name>A0AA39WIE7_9PEZI</name>
<gene>
    <name evidence="2" type="ORF">B0T17DRAFT_510538</name>
</gene>
<comment type="caution">
    <text evidence="2">The sequence shown here is derived from an EMBL/GenBank/DDBJ whole genome shotgun (WGS) entry which is preliminary data.</text>
</comment>
<evidence type="ECO:0000313" key="2">
    <source>
        <dbReference type="EMBL" id="KAK0615984.1"/>
    </source>
</evidence>
<keyword evidence="3" id="KW-1185">Reference proteome</keyword>
<feature type="region of interest" description="Disordered" evidence="1">
    <location>
        <begin position="1"/>
        <end position="86"/>
    </location>
</feature>
<reference evidence="2" key="1">
    <citation type="submission" date="2023-06" db="EMBL/GenBank/DDBJ databases">
        <title>Genome-scale phylogeny and comparative genomics of the fungal order Sordariales.</title>
        <authorList>
            <consortium name="Lawrence Berkeley National Laboratory"/>
            <person name="Hensen N."/>
            <person name="Bonometti L."/>
            <person name="Westerberg I."/>
            <person name="Brannstrom I.O."/>
            <person name="Guillou S."/>
            <person name="Cros-Aarteil S."/>
            <person name="Calhoun S."/>
            <person name="Haridas S."/>
            <person name="Kuo A."/>
            <person name="Mondo S."/>
            <person name="Pangilinan J."/>
            <person name="Riley R."/>
            <person name="LaButti K."/>
            <person name="Andreopoulos B."/>
            <person name="Lipzen A."/>
            <person name="Chen C."/>
            <person name="Yanf M."/>
            <person name="Daum C."/>
            <person name="Ng V."/>
            <person name="Clum A."/>
            <person name="Steindorff A."/>
            <person name="Ohm R."/>
            <person name="Martin F."/>
            <person name="Silar P."/>
            <person name="Natvig D."/>
            <person name="Lalanne C."/>
            <person name="Gautier V."/>
            <person name="Ament-velasquez S.L."/>
            <person name="Kruys A."/>
            <person name="Hutchinson M.I."/>
            <person name="Powell A.J."/>
            <person name="Barry K."/>
            <person name="Miller A.N."/>
            <person name="Grigoriev I.V."/>
            <person name="Debuchy R."/>
            <person name="Gladieux P."/>
            <person name="Thoren M.H."/>
            <person name="Johannesson H."/>
        </authorList>
    </citation>
    <scope>NUCLEOTIDE SEQUENCE</scope>
    <source>
        <strain evidence="2">SMH3391-2</strain>
    </source>
</reference>
<dbReference type="EMBL" id="JAULSR010000006">
    <property type="protein sequence ID" value="KAK0615984.1"/>
    <property type="molecule type" value="Genomic_DNA"/>
</dbReference>
<evidence type="ECO:0000256" key="1">
    <source>
        <dbReference type="SAM" id="MobiDB-lite"/>
    </source>
</evidence>
<feature type="compositionally biased region" description="Polar residues" evidence="1">
    <location>
        <begin position="44"/>
        <end position="65"/>
    </location>
</feature>
<proteinExistence type="predicted"/>
<dbReference type="AlphaFoldDB" id="A0AA39WIE7"/>
<organism evidence="2 3">
    <name type="scientific">Bombardia bombarda</name>
    <dbReference type="NCBI Taxonomy" id="252184"/>
    <lineage>
        <taxon>Eukaryota</taxon>
        <taxon>Fungi</taxon>
        <taxon>Dikarya</taxon>
        <taxon>Ascomycota</taxon>
        <taxon>Pezizomycotina</taxon>
        <taxon>Sordariomycetes</taxon>
        <taxon>Sordariomycetidae</taxon>
        <taxon>Sordariales</taxon>
        <taxon>Lasiosphaeriaceae</taxon>
        <taxon>Bombardia</taxon>
    </lineage>
</organism>
<dbReference type="Proteomes" id="UP001174934">
    <property type="component" value="Unassembled WGS sequence"/>
</dbReference>
<feature type="compositionally biased region" description="Low complexity" evidence="1">
    <location>
        <begin position="12"/>
        <end position="22"/>
    </location>
</feature>
<accession>A0AA39WIE7</accession>
<sequence length="143" mass="15545">MQGEVNADRMVSASSKSSTAATVRILVRGSRLESGRTDRCRSAGQGQRASRNWADQSDDGSQSPKVMSYGKDRQRASSGPVLDGKANGSCWRCRWCAASTRRRLTTVWRESRLGATFARAGFPIRDNEMVRGCGSTTVGGPKR</sequence>